<evidence type="ECO:0000313" key="9">
    <source>
        <dbReference type="EMBL" id="QBM91156.1"/>
    </source>
</evidence>
<dbReference type="GO" id="GO:0005829">
    <property type="term" value="C:cytosol"/>
    <property type="evidence" value="ECO:0007669"/>
    <property type="project" value="TreeGrafter"/>
</dbReference>
<dbReference type="SUPFAM" id="SSF46934">
    <property type="entry name" value="UBA-like"/>
    <property type="match status" value="2"/>
</dbReference>
<evidence type="ECO:0000256" key="2">
    <source>
        <dbReference type="ARBA" id="ARBA00022763"/>
    </source>
</evidence>
<reference evidence="10" key="1">
    <citation type="submission" date="2019-03" db="EMBL/GenBank/DDBJ databases">
        <title>Snf2 controls pulcherriminic acid biosynthesis and connects pigmentation and antifungal activity of the yeast Metschnikowia pulcherrima.</title>
        <authorList>
            <person name="Gore-Lloyd D."/>
            <person name="Sumann I."/>
            <person name="Brachmann A.O."/>
            <person name="Schneeberger K."/>
            <person name="Ortiz-Merino R.A."/>
            <person name="Moreno-Beltran M."/>
            <person name="Schlaefli M."/>
            <person name="Kirner P."/>
            <person name="Santos Kron A."/>
            <person name="Wolfe K.H."/>
            <person name="Piel J."/>
            <person name="Ahrens C.H."/>
            <person name="Henk D."/>
            <person name="Freimoser F.M."/>
        </authorList>
    </citation>
    <scope>NUCLEOTIDE SEQUENCE [LARGE SCALE GENOMIC DNA]</scope>
    <source>
        <strain evidence="10">APC 1.2</strain>
    </source>
</reference>
<comment type="similarity">
    <text evidence="5">Belongs to the RAD23 family.</text>
</comment>
<feature type="region of interest" description="Disordered" evidence="6">
    <location>
        <begin position="73"/>
        <end position="117"/>
    </location>
</feature>
<dbReference type="GO" id="GO:0070628">
    <property type="term" value="F:proteasome binding"/>
    <property type="evidence" value="ECO:0007669"/>
    <property type="project" value="TreeGrafter"/>
</dbReference>
<dbReference type="GO" id="GO:0031593">
    <property type="term" value="F:polyubiquitin modification-dependent protein binding"/>
    <property type="evidence" value="ECO:0007669"/>
    <property type="project" value="UniProtKB-UniRule"/>
</dbReference>
<dbReference type="GO" id="GO:0003684">
    <property type="term" value="F:damaged DNA binding"/>
    <property type="evidence" value="ECO:0007669"/>
    <property type="project" value="UniProtKB-UniRule"/>
</dbReference>
<dbReference type="FunFam" id="1.10.8.10:FF:000003">
    <property type="entry name" value="UV excision repair protein RAD23 homolog"/>
    <property type="match status" value="1"/>
</dbReference>
<dbReference type="GO" id="GO:0006289">
    <property type="term" value="P:nucleotide-excision repair"/>
    <property type="evidence" value="ECO:0007669"/>
    <property type="project" value="UniProtKB-UniRule"/>
</dbReference>
<dbReference type="FunFam" id="1.10.8.10:FF:000002">
    <property type="entry name" value="UV excision repair protein RAD23 homolog"/>
    <property type="match status" value="1"/>
</dbReference>
<dbReference type="InterPro" id="IPR000626">
    <property type="entry name" value="Ubiquitin-like_dom"/>
</dbReference>
<accession>A0A4P6XWY7</accession>
<dbReference type="NCBIfam" id="TIGR00601">
    <property type="entry name" value="rad23"/>
    <property type="match status" value="1"/>
</dbReference>
<dbReference type="SMART" id="SM00213">
    <property type="entry name" value="UBQ"/>
    <property type="match status" value="1"/>
</dbReference>
<dbReference type="PRINTS" id="PR01839">
    <property type="entry name" value="RAD23PROTEIN"/>
</dbReference>
<evidence type="ECO:0000256" key="4">
    <source>
        <dbReference type="ARBA" id="ARBA00023242"/>
    </source>
</evidence>
<dbReference type="GO" id="GO:0043130">
    <property type="term" value="F:ubiquitin binding"/>
    <property type="evidence" value="ECO:0007669"/>
    <property type="project" value="UniProtKB-UniRule"/>
</dbReference>
<dbReference type="SUPFAM" id="SSF101238">
    <property type="entry name" value="XPC-binding domain"/>
    <property type="match status" value="1"/>
</dbReference>
<dbReference type="Pfam" id="PF09280">
    <property type="entry name" value="XPC-binding"/>
    <property type="match status" value="1"/>
</dbReference>
<dbReference type="GO" id="GO:0043161">
    <property type="term" value="P:proteasome-mediated ubiquitin-dependent protein catabolic process"/>
    <property type="evidence" value="ECO:0007669"/>
    <property type="project" value="UniProtKB-UniRule"/>
</dbReference>
<dbReference type="GO" id="GO:0005654">
    <property type="term" value="C:nucleoplasm"/>
    <property type="evidence" value="ECO:0007669"/>
    <property type="project" value="TreeGrafter"/>
</dbReference>
<dbReference type="InterPro" id="IPR009060">
    <property type="entry name" value="UBA-like_sf"/>
</dbReference>
<dbReference type="Gene3D" id="1.10.8.10">
    <property type="entry name" value="DNA helicase RuvA subunit, C-terminal domain"/>
    <property type="match status" value="2"/>
</dbReference>
<name>A0A4P6XWY7_9ASCO</name>
<dbReference type="Proteomes" id="UP000292447">
    <property type="component" value="Chromosome VII"/>
</dbReference>
<gene>
    <name evidence="9" type="primary">MPUL0G01990</name>
    <name evidence="9" type="ORF">METSCH_G01990</name>
</gene>
<comment type="function">
    <text evidence="5">Multiubiquitin chain receptor involved in modulation of proteasomal degradation. Involved in nucleotide excision repair.</text>
</comment>
<dbReference type="InterPro" id="IPR029071">
    <property type="entry name" value="Ubiquitin-like_domsf"/>
</dbReference>
<dbReference type="PROSITE" id="PS50053">
    <property type="entry name" value="UBIQUITIN_2"/>
    <property type="match status" value="1"/>
</dbReference>
<evidence type="ECO:0000259" key="8">
    <source>
        <dbReference type="PROSITE" id="PS50053"/>
    </source>
</evidence>
<dbReference type="STRING" id="2163413.A0A4P6XWY7"/>
<dbReference type="CDD" id="cd01805">
    <property type="entry name" value="Ubl_Rad23"/>
    <property type="match status" value="1"/>
</dbReference>
<evidence type="ECO:0000256" key="3">
    <source>
        <dbReference type="ARBA" id="ARBA00023204"/>
    </source>
</evidence>
<dbReference type="PROSITE" id="PS50030">
    <property type="entry name" value="UBA"/>
    <property type="match status" value="2"/>
</dbReference>
<dbReference type="EMBL" id="CP034462">
    <property type="protein sequence ID" value="QBM91156.1"/>
    <property type="molecule type" value="Genomic_DNA"/>
</dbReference>
<dbReference type="Pfam" id="PF00627">
    <property type="entry name" value="UBA"/>
    <property type="match status" value="2"/>
</dbReference>
<feature type="domain" description="UBA" evidence="7">
    <location>
        <begin position="125"/>
        <end position="166"/>
    </location>
</feature>
<keyword evidence="2 5" id="KW-0227">DNA damage</keyword>
<feature type="region of interest" description="Disordered" evidence="6">
    <location>
        <begin position="175"/>
        <end position="200"/>
    </location>
</feature>
<feature type="domain" description="Ubiquitin-like" evidence="8">
    <location>
        <begin position="1"/>
        <end position="76"/>
    </location>
</feature>
<keyword evidence="1" id="KW-0677">Repeat</keyword>
<evidence type="ECO:0000256" key="5">
    <source>
        <dbReference type="RuleBase" id="RU367049"/>
    </source>
</evidence>
<evidence type="ECO:0000313" key="10">
    <source>
        <dbReference type="Proteomes" id="UP000292447"/>
    </source>
</evidence>
<protein>
    <recommendedName>
        <fullName evidence="5">UV excision repair protein RAD23</fullName>
    </recommendedName>
</protein>
<comment type="subcellular location">
    <subcellularLocation>
        <location evidence="5">Nucleus</location>
    </subcellularLocation>
    <subcellularLocation>
        <location evidence="5">Cytoplasm</location>
    </subcellularLocation>
</comment>
<dbReference type="PANTHER" id="PTHR10621:SF0">
    <property type="entry name" value="UV EXCISION REPAIR PROTEIN RAD23"/>
    <property type="match status" value="1"/>
</dbReference>
<keyword evidence="3 5" id="KW-0234">DNA repair</keyword>
<feature type="compositionally biased region" description="Low complexity" evidence="6">
    <location>
        <begin position="88"/>
        <end position="106"/>
    </location>
</feature>
<dbReference type="InterPro" id="IPR015360">
    <property type="entry name" value="XPC-bd"/>
</dbReference>
<evidence type="ECO:0000259" key="7">
    <source>
        <dbReference type="PROSITE" id="PS50030"/>
    </source>
</evidence>
<sequence>MKIKFRDLKKQTVEVDAEPADTVLATKEKVAAVKEVEASQLKFVYSGKVLQDEKLLLDFKIKDGDSIITMVSKKKTATPPAETPKQATPPVTDTAAEPAPEAPVAAESRDTSAEGGETTADFAAGLERDAAIQNMLEMGYDRPDIERALRAAFNNPHRAVEYLLTGIPETLAAPAASASPAPATATAAETTQAETSGDAEEHQNLFDAAAAATEEGEDPTMGMSEESQLGLLREAIQSNPELIQPLLERMAAADPQAAALIEQDPEGFVQRFLEGDLSMEGEDAEGDEEGVVRVELSEHDQQAVARLCELGFDRNMVIQVYIACDKNEEVTADILFRDT</sequence>
<dbReference type="Gene3D" id="3.10.20.90">
    <property type="entry name" value="Phosphatidylinositol 3-kinase Catalytic Subunit, Chain A, domain 1"/>
    <property type="match status" value="1"/>
</dbReference>
<dbReference type="InterPro" id="IPR015940">
    <property type="entry name" value="UBA"/>
</dbReference>
<evidence type="ECO:0000256" key="1">
    <source>
        <dbReference type="ARBA" id="ARBA00022737"/>
    </source>
</evidence>
<proteinExistence type="inferred from homology"/>
<feature type="compositionally biased region" description="Low complexity" evidence="6">
    <location>
        <begin position="175"/>
        <end position="196"/>
    </location>
</feature>
<dbReference type="Pfam" id="PF00240">
    <property type="entry name" value="ubiquitin"/>
    <property type="match status" value="1"/>
</dbReference>
<dbReference type="Gene3D" id="1.10.10.540">
    <property type="entry name" value="XPC-binding domain"/>
    <property type="match status" value="1"/>
</dbReference>
<dbReference type="InterPro" id="IPR036353">
    <property type="entry name" value="XPC-bd_sf"/>
</dbReference>
<organism evidence="9 10">
    <name type="scientific">Metschnikowia aff. pulcherrima</name>
    <dbReference type="NCBI Taxonomy" id="2163413"/>
    <lineage>
        <taxon>Eukaryota</taxon>
        <taxon>Fungi</taxon>
        <taxon>Dikarya</taxon>
        <taxon>Ascomycota</taxon>
        <taxon>Saccharomycotina</taxon>
        <taxon>Pichiomycetes</taxon>
        <taxon>Metschnikowiaceae</taxon>
        <taxon>Metschnikowia</taxon>
    </lineage>
</organism>
<dbReference type="InterPro" id="IPR004806">
    <property type="entry name" value="Rad23"/>
</dbReference>
<evidence type="ECO:0000256" key="6">
    <source>
        <dbReference type="SAM" id="MobiDB-lite"/>
    </source>
</evidence>
<dbReference type="AlphaFoldDB" id="A0A4P6XWY7"/>
<dbReference type="SMART" id="SM00165">
    <property type="entry name" value="UBA"/>
    <property type="match status" value="2"/>
</dbReference>
<keyword evidence="10" id="KW-1185">Reference proteome</keyword>
<dbReference type="PANTHER" id="PTHR10621">
    <property type="entry name" value="UV EXCISION REPAIR PROTEIN RAD23"/>
    <property type="match status" value="1"/>
</dbReference>
<dbReference type="SUPFAM" id="SSF54236">
    <property type="entry name" value="Ubiquitin-like"/>
    <property type="match status" value="1"/>
</dbReference>
<keyword evidence="5" id="KW-0963">Cytoplasm</keyword>
<keyword evidence="4 5" id="KW-0539">Nucleus</keyword>
<feature type="domain" description="UBA" evidence="7">
    <location>
        <begin position="298"/>
        <end position="338"/>
    </location>
</feature>